<gene>
    <name evidence="1" type="primary">ORF1546</name>
</gene>
<feature type="non-terminal residue" evidence="1">
    <location>
        <position position="52"/>
    </location>
</feature>
<accession>A0A0B6XVH9</accession>
<evidence type="ECO:0000313" key="1">
    <source>
        <dbReference type="EMBL" id="CEK47521.1"/>
    </source>
</evidence>
<name>A0A0B6XVH9_9EUPU</name>
<dbReference type="EMBL" id="HACG01000656">
    <property type="protein sequence ID" value="CEK47521.1"/>
    <property type="molecule type" value="Transcribed_RNA"/>
</dbReference>
<proteinExistence type="predicted"/>
<reference evidence="1" key="1">
    <citation type="submission" date="2014-12" db="EMBL/GenBank/DDBJ databases">
        <title>Insight into the proteome of Arion vulgaris.</title>
        <authorList>
            <person name="Aradska J."/>
            <person name="Bulat T."/>
            <person name="Smidak R."/>
            <person name="Sarate P."/>
            <person name="Gangsoo J."/>
            <person name="Sialana F."/>
            <person name="Bilban M."/>
            <person name="Lubec G."/>
        </authorList>
    </citation>
    <scope>NUCLEOTIDE SEQUENCE</scope>
    <source>
        <tissue evidence="1">Skin</tissue>
    </source>
</reference>
<organism evidence="1">
    <name type="scientific">Arion vulgaris</name>
    <dbReference type="NCBI Taxonomy" id="1028688"/>
    <lineage>
        <taxon>Eukaryota</taxon>
        <taxon>Metazoa</taxon>
        <taxon>Spiralia</taxon>
        <taxon>Lophotrochozoa</taxon>
        <taxon>Mollusca</taxon>
        <taxon>Gastropoda</taxon>
        <taxon>Heterobranchia</taxon>
        <taxon>Euthyneura</taxon>
        <taxon>Panpulmonata</taxon>
        <taxon>Eupulmonata</taxon>
        <taxon>Stylommatophora</taxon>
        <taxon>Helicina</taxon>
        <taxon>Arionoidea</taxon>
        <taxon>Arionidae</taxon>
        <taxon>Arion</taxon>
    </lineage>
</organism>
<sequence>MPRMIPLFLSDVNEGLSKPVPVLNVIPTAAPNPVPVKILGPSSTAAAAAGEI</sequence>
<dbReference type="AlphaFoldDB" id="A0A0B6XVH9"/>
<protein>
    <submittedName>
        <fullName evidence="1">Uncharacterized protein</fullName>
    </submittedName>
</protein>